<dbReference type="GO" id="GO:0097361">
    <property type="term" value="C:cytosolic [4Fe-4S] assembly targeting complex"/>
    <property type="evidence" value="ECO:0007669"/>
    <property type="project" value="InterPro"/>
</dbReference>
<dbReference type="PROSITE" id="PS00678">
    <property type="entry name" value="WD_REPEATS_1"/>
    <property type="match status" value="1"/>
</dbReference>
<dbReference type="PANTHER" id="PTHR19920:SF0">
    <property type="entry name" value="CYTOSOLIC IRON-SULFUR PROTEIN ASSEMBLY PROTEIN CIAO1-RELATED"/>
    <property type="match status" value="1"/>
</dbReference>
<evidence type="ECO:0000313" key="6">
    <source>
        <dbReference type="EMBL" id="EPQ27842.1"/>
    </source>
</evidence>
<evidence type="ECO:0000256" key="2">
    <source>
        <dbReference type="ARBA" id="ARBA00022737"/>
    </source>
</evidence>
<dbReference type="PANTHER" id="PTHR19920">
    <property type="entry name" value="WD40 PROTEIN CIAO1"/>
    <property type="match status" value="1"/>
</dbReference>
<dbReference type="OrthoDB" id="284782at2759"/>
<dbReference type="GO" id="GO:0016226">
    <property type="term" value="P:iron-sulfur cluster assembly"/>
    <property type="evidence" value="ECO:0007669"/>
    <property type="project" value="UniProtKB-UniRule"/>
</dbReference>
<dbReference type="HAMAP" id="MF_03037">
    <property type="entry name" value="ciao1"/>
    <property type="match status" value="1"/>
</dbReference>
<evidence type="ECO:0000256" key="1">
    <source>
        <dbReference type="ARBA" id="ARBA00022574"/>
    </source>
</evidence>
<dbReference type="SMART" id="SM00320">
    <property type="entry name" value="WD40"/>
    <property type="match status" value="7"/>
</dbReference>
<dbReference type="AlphaFoldDB" id="A0A061H4K2"/>
<dbReference type="GeneID" id="19318688"/>
<dbReference type="PRINTS" id="PR00320">
    <property type="entry name" value="GPROTEINBRPT"/>
</dbReference>
<reference evidence="6 7" key="1">
    <citation type="journal article" date="2013" name="Plant Cell">
        <title>The transition from a phytopathogenic smut ancestor to an anamorphic biocontrol agent deciphered by comparative whole-genome analysis.</title>
        <authorList>
            <person name="Lefebvre F."/>
            <person name="Joly D.L."/>
            <person name="Labbe C."/>
            <person name="Teichmann B."/>
            <person name="Linning R."/>
            <person name="Belzile F."/>
            <person name="Bakkeren G."/>
            <person name="Belanger R.R."/>
        </authorList>
    </citation>
    <scope>NUCLEOTIDE SEQUENCE [LARGE SCALE GENOMIC DNA]</scope>
    <source>
        <strain evidence="6 7">PF-1</strain>
    </source>
</reference>
<evidence type="ECO:0000256" key="3">
    <source>
        <dbReference type="HAMAP-Rule" id="MF_03037"/>
    </source>
</evidence>
<organism evidence="6 7">
    <name type="scientific">Pseudozyma flocculosa PF-1</name>
    <dbReference type="NCBI Taxonomy" id="1277687"/>
    <lineage>
        <taxon>Eukaryota</taxon>
        <taxon>Fungi</taxon>
        <taxon>Dikarya</taxon>
        <taxon>Basidiomycota</taxon>
        <taxon>Ustilaginomycotina</taxon>
        <taxon>Ustilaginomycetes</taxon>
        <taxon>Ustilaginales</taxon>
        <taxon>Ustilaginaceae</taxon>
        <taxon>Pseudozyma</taxon>
    </lineage>
</organism>
<dbReference type="HOGENOM" id="CLU_000288_57_8_1"/>
<dbReference type="EMBL" id="KE361637">
    <property type="protein sequence ID" value="EPQ27842.1"/>
    <property type="molecule type" value="Genomic_DNA"/>
</dbReference>
<gene>
    <name evidence="3" type="primary">CIA1</name>
    <name evidence="6" type="ORF">PFL1_04587</name>
</gene>
<comment type="function">
    <text evidence="3">Essential component of the cytosolic iron-sulfur (Fe/S) protein assembly machinery. Required for the maturation of extramitochondrial Fe/S proteins.</text>
</comment>
<dbReference type="Gene3D" id="2.130.10.10">
    <property type="entry name" value="YVTN repeat-like/Quinoprotein amine dehydrogenase"/>
    <property type="match status" value="2"/>
</dbReference>
<feature type="region of interest" description="Disordered" evidence="5">
    <location>
        <begin position="68"/>
        <end position="89"/>
    </location>
</feature>
<dbReference type="RefSeq" id="XP_007880304.1">
    <property type="nucleotide sequence ID" value="XM_007882113.1"/>
</dbReference>
<dbReference type="InterPro" id="IPR019775">
    <property type="entry name" value="WD40_repeat_CS"/>
</dbReference>
<feature type="repeat" description="WD" evidence="4">
    <location>
        <begin position="231"/>
        <end position="262"/>
    </location>
</feature>
<evidence type="ECO:0000256" key="5">
    <source>
        <dbReference type="SAM" id="MobiDB-lite"/>
    </source>
</evidence>
<protein>
    <recommendedName>
        <fullName evidence="3">Probable cytosolic iron-sulfur protein assembly protein 1</fullName>
    </recommendedName>
</protein>
<feature type="compositionally biased region" description="Low complexity" evidence="5">
    <location>
        <begin position="68"/>
        <end position="83"/>
    </location>
</feature>
<dbReference type="eggNOG" id="KOG0645">
    <property type="taxonomic scope" value="Eukaryota"/>
</dbReference>
<dbReference type="PROSITE" id="PS50082">
    <property type="entry name" value="WD_REPEATS_2"/>
    <property type="match status" value="5"/>
</dbReference>
<sequence length="484" mass="51729">MTPATTEGSSPRSPPSLELVAELEGHGDRAWHLAWNPRMPVLASCSTDKDVRLHSYRFVPTSSTIASNASSATTSTTDTDIAAPRNGTTRKPQFNLREVVPTGHKRTVRQVAWAPSGKTLATASFDSTVGIWERIQDIEGVHDDHDHDHGQEGHQCGSGGAATGPIRLTNGGALLDEPEWDCIGTLEGHESECKSVAFSHTGGVLASCSRDKSVWIWEVQPDAEFECLSVLMEHSQDVKVVAWHPKEEILASASYDDAIKLYIDDPSDDWFCFSTLTGHESTVWSLAFSPCGRFLASASDDKTVRIWRRLSADECEARGVAAEGKMAGRAGEKWVCAKVLRDYHARTVYSVSWGHAVASHPGGRQSLGRIATGGGDGRVCVFDVYEDADGSGLAPVTELVAKVEQAHGVSDVNCVSWAPRDLEGGSGGASVQEVGDDGRPLSEHEGVTHEHMGDLLATAGDDGTLKVWTVPGSALAPRAAANEA</sequence>
<feature type="repeat" description="WD" evidence="4">
    <location>
        <begin position="276"/>
        <end position="307"/>
    </location>
</feature>
<dbReference type="InterPro" id="IPR036322">
    <property type="entry name" value="WD40_repeat_dom_sf"/>
</dbReference>
<dbReference type="SUPFAM" id="SSF50978">
    <property type="entry name" value="WD40 repeat-like"/>
    <property type="match status" value="1"/>
</dbReference>
<evidence type="ECO:0000313" key="7">
    <source>
        <dbReference type="Proteomes" id="UP000053664"/>
    </source>
</evidence>
<dbReference type="InterPro" id="IPR001680">
    <property type="entry name" value="WD40_rpt"/>
</dbReference>
<feature type="repeat" description="WD" evidence="4">
    <location>
        <begin position="453"/>
        <end position="470"/>
    </location>
</feature>
<dbReference type="InterPro" id="IPR028608">
    <property type="entry name" value="CIAO1/Cia1"/>
</dbReference>
<keyword evidence="1 4" id="KW-0853">WD repeat</keyword>
<feature type="repeat" description="WD" evidence="4">
    <location>
        <begin position="101"/>
        <end position="133"/>
    </location>
</feature>
<dbReference type="InterPro" id="IPR020472">
    <property type="entry name" value="WD40_PAC1"/>
</dbReference>
<keyword evidence="2" id="KW-0677">Repeat</keyword>
<evidence type="ECO:0000256" key="4">
    <source>
        <dbReference type="PROSITE-ProRule" id="PRU00221"/>
    </source>
</evidence>
<dbReference type="KEGG" id="pfp:PFL1_04587"/>
<proteinExistence type="inferred from homology"/>
<feature type="region of interest" description="Disordered" evidence="5">
    <location>
        <begin position="423"/>
        <end position="444"/>
    </location>
</feature>
<dbReference type="PROSITE" id="PS50294">
    <property type="entry name" value="WD_REPEATS_REGION"/>
    <property type="match status" value="4"/>
</dbReference>
<dbReference type="InterPro" id="IPR015943">
    <property type="entry name" value="WD40/YVTN_repeat-like_dom_sf"/>
</dbReference>
<accession>A0A061H4K2</accession>
<dbReference type="Pfam" id="PF00400">
    <property type="entry name" value="WD40"/>
    <property type="match status" value="6"/>
</dbReference>
<feature type="repeat" description="WD" evidence="4">
    <location>
        <begin position="186"/>
        <end position="220"/>
    </location>
</feature>
<dbReference type="CDD" id="cd00200">
    <property type="entry name" value="WD40"/>
    <property type="match status" value="1"/>
</dbReference>
<dbReference type="Proteomes" id="UP000053664">
    <property type="component" value="Unassembled WGS sequence"/>
</dbReference>
<comment type="similarity">
    <text evidence="3">Belongs to the WD repeat CIA1 family.</text>
</comment>
<name>A0A061H4K2_9BASI</name>